<name>X1ASJ8_9ZZZZ</name>
<comment type="caution">
    <text evidence="2">The sequence shown here is derived from an EMBL/GenBank/DDBJ whole genome shotgun (WGS) entry which is preliminary data.</text>
</comment>
<dbReference type="AlphaFoldDB" id="X1ASJ8"/>
<dbReference type="EMBL" id="BART01018467">
    <property type="protein sequence ID" value="GAG75253.1"/>
    <property type="molecule type" value="Genomic_DNA"/>
</dbReference>
<gene>
    <name evidence="2" type="ORF">S01H4_34855</name>
</gene>
<accession>X1ASJ8</accession>
<evidence type="ECO:0000256" key="1">
    <source>
        <dbReference type="SAM" id="Phobius"/>
    </source>
</evidence>
<keyword evidence="1" id="KW-1133">Transmembrane helix</keyword>
<keyword evidence="1" id="KW-0472">Membrane</keyword>
<protein>
    <submittedName>
        <fullName evidence="2">Uncharacterized protein</fullName>
    </submittedName>
</protein>
<sequence>MKKFFKFTGILILLLIIAAVVFIVTFKPPTYSDYDVFTGLRVFVPEVLQDAGATERDISKEFENFVLDLSFPFNKLFGSSTVG</sequence>
<organism evidence="2">
    <name type="scientific">marine sediment metagenome</name>
    <dbReference type="NCBI Taxonomy" id="412755"/>
    <lineage>
        <taxon>unclassified sequences</taxon>
        <taxon>metagenomes</taxon>
        <taxon>ecological metagenomes</taxon>
    </lineage>
</organism>
<evidence type="ECO:0000313" key="2">
    <source>
        <dbReference type="EMBL" id="GAG75253.1"/>
    </source>
</evidence>
<proteinExistence type="predicted"/>
<feature type="transmembrane region" description="Helical" evidence="1">
    <location>
        <begin position="7"/>
        <end position="26"/>
    </location>
</feature>
<keyword evidence="1" id="KW-0812">Transmembrane</keyword>
<reference evidence="2" key="1">
    <citation type="journal article" date="2014" name="Front. Microbiol.">
        <title>High frequency of phylogenetically diverse reductive dehalogenase-homologous genes in deep subseafloor sedimentary metagenomes.</title>
        <authorList>
            <person name="Kawai M."/>
            <person name="Futagami T."/>
            <person name="Toyoda A."/>
            <person name="Takaki Y."/>
            <person name="Nishi S."/>
            <person name="Hori S."/>
            <person name="Arai W."/>
            <person name="Tsubouchi T."/>
            <person name="Morono Y."/>
            <person name="Uchiyama I."/>
            <person name="Ito T."/>
            <person name="Fujiyama A."/>
            <person name="Inagaki F."/>
            <person name="Takami H."/>
        </authorList>
    </citation>
    <scope>NUCLEOTIDE SEQUENCE</scope>
    <source>
        <strain evidence="2">Expedition CK06-06</strain>
    </source>
</reference>
<feature type="non-terminal residue" evidence="2">
    <location>
        <position position="83"/>
    </location>
</feature>